<evidence type="ECO:0000256" key="1">
    <source>
        <dbReference type="SAM" id="MobiDB-lite"/>
    </source>
</evidence>
<feature type="region of interest" description="Disordered" evidence="1">
    <location>
        <begin position="55"/>
        <end position="76"/>
    </location>
</feature>
<protein>
    <recommendedName>
        <fullName evidence="4">FAD/NAD(P)-binding domain-containing protein</fullName>
    </recommendedName>
</protein>
<sequence>MSPLPSPGSPSLPFNTLIVGGGPCSCAVIVKAARLGVLSDLLSGKVGPFVATAEAEATEGEDEKKGPDEGGGSRPGLGGVCVVDPCRLKEFGRGKLGDYVISSNTNADAFVTVVTKEKSDGHPSEGALGTVLSPLLAVGTGQDLLAVGEKIAPLVKIGDWLSDIGAVVRMTLEGSKKSKLCLGCKVVSAHQRRDQARGCLVWDVRIRCERVYGRGEDLPKAVGEEMVLCAKNLVMATGGKQKLPTGVFEGKKVNSKVMLSDYVLTTAGALDLKSRLDVARSKKGGACKVAIIGGSHSAFSVAWVCLNHLKVDSSVSASGSDSAADQEVRRVKYPWGPGGVVMLHRSPVKVFYNTLKDAKAAGYAVPEGAANKLGQVNVFTGLRGDAKALHKRIKEGKESRVKMYRVAENAGGQAVRERAVSEADVVVWCAGYGTNEVEDDGAT</sequence>
<evidence type="ECO:0000313" key="3">
    <source>
        <dbReference type="Proteomes" id="UP001165082"/>
    </source>
</evidence>
<evidence type="ECO:0000313" key="2">
    <source>
        <dbReference type="EMBL" id="GMI06964.1"/>
    </source>
</evidence>
<comment type="caution">
    <text evidence="2">The sequence shown here is derived from an EMBL/GenBank/DDBJ whole genome shotgun (WGS) entry which is preliminary data.</text>
</comment>
<dbReference type="Gene3D" id="3.50.50.60">
    <property type="entry name" value="FAD/NAD(P)-binding domain"/>
    <property type="match status" value="1"/>
</dbReference>
<name>A0A9W7FAG1_9STRA</name>
<accession>A0A9W7FAG1</accession>
<dbReference type="Proteomes" id="UP001165082">
    <property type="component" value="Unassembled WGS sequence"/>
</dbReference>
<dbReference type="InterPro" id="IPR036188">
    <property type="entry name" value="FAD/NAD-bd_sf"/>
</dbReference>
<gene>
    <name evidence="2" type="ORF">TrRE_jg5978</name>
</gene>
<dbReference type="EMBL" id="BRXZ01000187">
    <property type="protein sequence ID" value="GMI06964.1"/>
    <property type="molecule type" value="Genomic_DNA"/>
</dbReference>
<dbReference type="AlphaFoldDB" id="A0A9W7FAG1"/>
<proteinExistence type="predicted"/>
<keyword evidence="3" id="KW-1185">Reference proteome</keyword>
<reference evidence="2" key="1">
    <citation type="submission" date="2022-07" db="EMBL/GenBank/DDBJ databases">
        <title>Genome analysis of Parmales, a sister group of diatoms, reveals the evolutionary specialization of diatoms from phago-mixotrophs to photoautotrophs.</title>
        <authorList>
            <person name="Ban H."/>
            <person name="Sato S."/>
            <person name="Yoshikawa S."/>
            <person name="Kazumasa Y."/>
            <person name="Nakamura Y."/>
            <person name="Ichinomiya M."/>
            <person name="Saitoh K."/>
            <person name="Sato N."/>
            <person name="Blanc-Mathieu R."/>
            <person name="Endo H."/>
            <person name="Kuwata A."/>
            <person name="Ogata H."/>
        </authorList>
    </citation>
    <scope>NUCLEOTIDE SEQUENCE</scope>
</reference>
<evidence type="ECO:0008006" key="4">
    <source>
        <dbReference type="Google" id="ProtNLM"/>
    </source>
</evidence>
<organism evidence="2 3">
    <name type="scientific">Triparma retinervis</name>
    <dbReference type="NCBI Taxonomy" id="2557542"/>
    <lineage>
        <taxon>Eukaryota</taxon>
        <taxon>Sar</taxon>
        <taxon>Stramenopiles</taxon>
        <taxon>Ochrophyta</taxon>
        <taxon>Bolidophyceae</taxon>
        <taxon>Parmales</taxon>
        <taxon>Triparmaceae</taxon>
        <taxon>Triparma</taxon>
    </lineage>
</organism>
<dbReference type="OrthoDB" id="19679at2759"/>